<keyword evidence="3 5" id="KW-1133">Transmembrane helix</keyword>
<accession>A0A8S3DB39</accession>
<evidence type="ECO:0000259" key="6">
    <source>
        <dbReference type="PROSITE" id="PS50262"/>
    </source>
</evidence>
<dbReference type="GO" id="GO:0016020">
    <property type="term" value="C:membrane"/>
    <property type="evidence" value="ECO:0007669"/>
    <property type="project" value="UniProtKB-SubCell"/>
</dbReference>
<evidence type="ECO:0000256" key="4">
    <source>
        <dbReference type="ARBA" id="ARBA00023136"/>
    </source>
</evidence>
<dbReference type="SUPFAM" id="SSF81321">
    <property type="entry name" value="Family A G protein-coupled receptor-like"/>
    <property type="match status" value="1"/>
</dbReference>
<dbReference type="Gene3D" id="1.20.1070.10">
    <property type="entry name" value="Rhodopsin 7-helix transmembrane proteins"/>
    <property type="match status" value="1"/>
</dbReference>
<feature type="transmembrane region" description="Helical" evidence="5">
    <location>
        <begin position="6"/>
        <end position="32"/>
    </location>
</feature>
<reference evidence="7" key="1">
    <citation type="submission" date="2021-02" db="EMBL/GenBank/DDBJ databases">
        <authorList>
            <person name="Nowell W R."/>
        </authorList>
    </citation>
    <scope>NUCLEOTIDE SEQUENCE</scope>
</reference>
<dbReference type="Proteomes" id="UP000676336">
    <property type="component" value="Unassembled WGS sequence"/>
</dbReference>
<comment type="subcellular location">
    <subcellularLocation>
        <location evidence="1">Membrane</location>
    </subcellularLocation>
</comment>
<organism evidence="7 8">
    <name type="scientific">Rotaria magnacalcarata</name>
    <dbReference type="NCBI Taxonomy" id="392030"/>
    <lineage>
        <taxon>Eukaryota</taxon>
        <taxon>Metazoa</taxon>
        <taxon>Spiralia</taxon>
        <taxon>Gnathifera</taxon>
        <taxon>Rotifera</taxon>
        <taxon>Eurotatoria</taxon>
        <taxon>Bdelloidea</taxon>
        <taxon>Philodinida</taxon>
        <taxon>Philodinidae</taxon>
        <taxon>Rotaria</taxon>
    </lineage>
</organism>
<dbReference type="InterPro" id="IPR017452">
    <property type="entry name" value="GPCR_Rhodpsn_7TM"/>
</dbReference>
<evidence type="ECO:0000256" key="1">
    <source>
        <dbReference type="ARBA" id="ARBA00004370"/>
    </source>
</evidence>
<feature type="transmembrane region" description="Helical" evidence="5">
    <location>
        <begin position="41"/>
        <end position="62"/>
    </location>
</feature>
<name>A0A8S3DB39_9BILA</name>
<keyword evidence="2 5" id="KW-0812">Transmembrane</keyword>
<dbReference type="AlphaFoldDB" id="A0A8S3DB39"/>
<evidence type="ECO:0000313" key="8">
    <source>
        <dbReference type="Proteomes" id="UP000676336"/>
    </source>
</evidence>
<proteinExistence type="predicted"/>
<evidence type="ECO:0000256" key="3">
    <source>
        <dbReference type="ARBA" id="ARBA00022989"/>
    </source>
</evidence>
<dbReference type="EMBL" id="CAJOBI010203644">
    <property type="protein sequence ID" value="CAF4998868.1"/>
    <property type="molecule type" value="Genomic_DNA"/>
</dbReference>
<protein>
    <recommendedName>
        <fullName evidence="6">G-protein coupled receptors family 1 profile domain-containing protein</fullName>
    </recommendedName>
</protein>
<sequence>MENVILRILFVLTNAAIFLGTIVLNILAIIYIRSRRDKTSIAILVVNLAIADMIHAMGIIFFSSNLLTPSWIFGEFG</sequence>
<keyword evidence="4 5" id="KW-0472">Membrane</keyword>
<feature type="non-terminal residue" evidence="7">
    <location>
        <position position="1"/>
    </location>
</feature>
<gene>
    <name evidence="7" type="ORF">SMN809_LOCUS56669</name>
</gene>
<evidence type="ECO:0000313" key="7">
    <source>
        <dbReference type="EMBL" id="CAF4998868.1"/>
    </source>
</evidence>
<evidence type="ECO:0000256" key="5">
    <source>
        <dbReference type="SAM" id="Phobius"/>
    </source>
</evidence>
<dbReference type="PROSITE" id="PS50262">
    <property type="entry name" value="G_PROTEIN_RECEP_F1_2"/>
    <property type="match status" value="1"/>
</dbReference>
<feature type="domain" description="G-protein coupled receptors family 1 profile" evidence="6">
    <location>
        <begin position="24"/>
        <end position="77"/>
    </location>
</feature>
<evidence type="ECO:0000256" key="2">
    <source>
        <dbReference type="ARBA" id="ARBA00022692"/>
    </source>
</evidence>
<comment type="caution">
    <text evidence="7">The sequence shown here is derived from an EMBL/GenBank/DDBJ whole genome shotgun (WGS) entry which is preliminary data.</text>
</comment>